<evidence type="ECO:0000256" key="3">
    <source>
        <dbReference type="ARBA" id="ARBA00022670"/>
    </source>
</evidence>
<dbReference type="Proteomes" id="UP000216312">
    <property type="component" value="Unassembled WGS sequence"/>
</dbReference>
<feature type="transmembrane region" description="Helical" evidence="9">
    <location>
        <begin position="60"/>
        <end position="80"/>
    </location>
</feature>
<keyword evidence="3 9" id="KW-0645">Protease</keyword>
<dbReference type="Pfam" id="PF01252">
    <property type="entry name" value="Peptidase_A8"/>
    <property type="match status" value="1"/>
</dbReference>
<feature type="transmembrane region" description="Helical" evidence="9">
    <location>
        <begin position="124"/>
        <end position="145"/>
    </location>
</feature>
<dbReference type="GO" id="GO:0005886">
    <property type="term" value="C:plasma membrane"/>
    <property type="evidence" value="ECO:0007669"/>
    <property type="project" value="UniProtKB-SubCell"/>
</dbReference>
<proteinExistence type="inferred from homology"/>
<comment type="subcellular location">
    <subcellularLocation>
        <location evidence="9">Cell membrane</location>
        <topology evidence="9">Multi-pass membrane protein</topology>
    </subcellularLocation>
</comment>
<gene>
    <name evidence="9 12" type="primary">lspA</name>
    <name evidence="12" type="ORF">CGW93_00815</name>
</gene>
<comment type="similarity">
    <text evidence="1 9 11">Belongs to the peptidase A8 family.</text>
</comment>
<dbReference type="InterPro" id="IPR001872">
    <property type="entry name" value="Peptidase_A8"/>
</dbReference>
<dbReference type="GO" id="GO:0004190">
    <property type="term" value="F:aspartic-type endopeptidase activity"/>
    <property type="evidence" value="ECO:0007669"/>
    <property type="project" value="UniProtKB-UniRule"/>
</dbReference>
<comment type="catalytic activity">
    <reaction evidence="9 10">
        <text>Release of signal peptides from bacterial membrane prolipoproteins. Hydrolyzes -Xaa-Yaa-Zaa-|-(S,diacylglyceryl)Cys-, in which Xaa is hydrophobic (preferably Leu), and Yaa (Ala or Ser) and Zaa (Gly or Ala) have small, neutral side chains.</text>
        <dbReference type="EC" id="3.4.23.36"/>
    </reaction>
</comment>
<feature type="transmembrane region" description="Helical" evidence="9">
    <location>
        <begin position="7"/>
        <end position="30"/>
    </location>
</feature>
<evidence type="ECO:0000256" key="4">
    <source>
        <dbReference type="ARBA" id="ARBA00022692"/>
    </source>
</evidence>
<dbReference type="PANTHER" id="PTHR33695">
    <property type="entry name" value="LIPOPROTEIN SIGNAL PEPTIDASE"/>
    <property type="match status" value="1"/>
</dbReference>
<dbReference type="HAMAP" id="MF_00161">
    <property type="entry name" value="LspA"/>
    <property type="match status" value="1"/>
</dbReference>
<dbReference type="EMBL" id="NMUJ01000006">
    <property type="protein sequence ID" value="OYV03437.1"/>
    <property type="molecule type" value="Genomic_DNA"/>
</dbReference>
<dbReference type="EC" id="3.4.23.36" evidence="9"/>
<dbReference type="UniPathway" id="UPA00665"/>
<evidence type="ECO:0000256" key="2">
    <source>
        <dbReference type="ARBA" id="ARBA00022475"/>
    </source>
</evidence>
<comment type="caution">
    <text evidence="12">The sequence shown here is derived from an EMBL/GenBank/DDBJ whole genome shotgun (WGS) entry which is preliminary data.</text>
</comment>
<organism evidence="12 13">
    <name type="scientific">candidate division WOR-3 bacterium 4484_18</name>
    <dbReference type="NCBI Taxonomy" id="2020626"/>
    <lineage>
        <taxon>Bacteria</taxon>
        <taxon>Bacteria division WOR-3</taxon>
    </lineage>
</organism>
<dbReference type="PRINTS" id="PR00781">
    <property type="entry name" value="LIPOSIGPTASE"/>
</dbReference>
<evidence type="ECO:0000256" key="9">
    <source>
        <dbReference type="HAMAP-Rule" id="MF_00161"/>
    </source>
</evidence>
<evidence type="ECO:0000313" key="13">
    <source>
        <dbReference type="Proteomes" id="UP000216312"/>
    </source>
</evidence>
<feature type="active site" evidence="9">
    <location>
        <position position="111"/>
    </location>
</feature>
<comment type="pathway">
    <text evidence="9">Protein modification; lipoprotein biosynthesis (signal peptide cleavage).</text>
</comment>
<keyword evidence="8 9" id="KW-0472">Membrane</keyword>
<dbReference type="NCBIfam" id="TIGR00077">
    <property type="entry name" value="lspA"/>
    <property type="match status" value="1"/>
</dbReference>
<accession>A0A257LUV8</accession>
<sequence length="152" mass="17283">MRGRWRWWIVLVGVVGVDQLTKQLVVRWLVPYRPVRVVGDFIRLQYVHNPYAVFGVKMPGVLLIPVMVVVIGVILYFWVIRNFHWESTLIIGGAIGNLIDRIMYKGVGVVDFIDIGVSRWRWPTFNVADTAVVIGMVVLGVKIVFGGKKHSP</sequence>
<evidence type="ECO:0000313" key="12">
    <source>
        <dbReference type="EMBL" id="OYV03437.1"/>
    </source>
</evidence>
<name>A0A257LUV8_UNCW3</name>
<evidence type="ECO:0000256" key="7">
    <source>
        <dbReference type="ARBA" id="ARBA00022989"/>
    </source>
</evidence>
<feature type="active site" evidence="9">
    <location>
        <position position="129"/>
    </location>
</feature>
<keyword evidence="4 9" id="KW-0812">Transmembrane</keyword>
<protein>
    <recommendedName>
        <fullName evidence="9">Lipoprotein signal peptidase</fullName>
        <ecNumber evidence="9">3.4.23.36</ecNumber>
    </recommendedName>
    <alternativeName>
        <fullName evidence="9">Prolipoprotein signal peptidase</fullName>
    </alternativeName>
    <alternativeName>
        <fullName evidence="9">Signal peptidase II</fullName>
        <shortName evidence="9">SPase II</shortName>
    </alternativeName>
</protein>
<keyword evidence="7 9" id="KW-1133">Transmembrane helix</keyword>
<comment type="function">
    <text evidence="9 10">This protein specifically catalyzes the removal of signal peptides from prolipoproteins.</text>
</comment>
<evidence type="ECO:0000256" key="8">
    <source>
        <dbReference type="ARBA" id="ARBA00023136"/>
    </source>
</evidence>
<evidence type="ECO:0000256" key="5">
    <source>
        <dbReference type="ARBA" id="ARBA00022750"/>
    </source>
</evidence>
<evidence type="ECO:0000256" key="11">
    <source>
        <dbReference type="RuleBase" id="RU004181"/>
    </source>
</evidence>
<dbReference type="PANTHER" id="PTHR33695:SF1">
    <property type="entry name" value="LIPOPROTEIN SIGNAL PEPTIDASE"/>
    <property type="match status" value="1"/>
</dbReference>
<keyword evidence="5 9" id="KW-0064">Aspartyl protease</keyword>
<dbReference type="PROSITE" id="PS00855">
    <property type="entry name" value="SPASE_II"/>
    <property type="match status" value="1"/>
</dbReference>
<evidence type="ECO:0000256" key="6">
    <source>
        <dbReference type="ARBA" id="ARBA00022801"/>
    </source>
</evidence>
<evidence type="ECO:0000256" key="10">
    <source>
        <dbReference type="RuleBase" id="RU000594"/>
    </source>
</evidence>
<feature type="transmembrane region" description="Helical" evidence="9">
    <location>
        <begin position="87"/>
        <end position="104"/>
    </location>
</feature>
<reference evidence="13" key="1">
    <citation type="submission" date="2017-07" db="EMBL/GenBank/DDBJ databases">
        <title>Novel pathways for hydrocarbon cycling and metabolic interdependencies in hydrothermal sediment communities.</title>
        <authorList>
            <person name="Dombrowski N."/>
            <person name="Seitz K."/>
            <person name="Teske A."/>
            <person name="Baker B."/>
        </authorList>
    </citation>
    <scope>NUCLEOTIDE SEQUENCE [LARGE SCALE GENOMIC DNA]</scope>
</reference>
<dbReference type="GO" id="GO:0006508">
    <property type="term" value="P:proteolysis"/>
    <property type="evidence" value="ECO:0007669"/>
    <property type="project" value="UniProtKB-KW"/>
</dbReference>
<keyword evidence="6 9" id="KW-0378">Hydrolase</keyword>
<evidence type="ECO:0000256" key="1">
    <source>
        <dbReference type="ARBA" id="ARBA00006139"/>
    </source>
</evidence>
<dbReference type="AlphaFoldDB" id="A0A257LUV8"/>
<keyword evidence="2 9" id="KW-1003">Cell membrane</keyword>